<protein>
    <recommendedName>
        <fullName evidence="2">YCII-related domain-containing protein</fullName>
    </recommendedName>
</protein>
<comment type="similarity">
    <text evidence="1">Belongs to the YciI family.</text>
</comment>
<dbReference type="AlphaFoldDB" id="A0A849JUC9"/>
<dbReference type="EMBL" id="JABFAJ010000003">
    <property type="protein sequence ID" value="NNU26184.1"/>
    <property type="molecule type" value="Genomic_DNA"/>
</dbReference>
<gene>
    <name evidence="3" type="ORF">HLI28_01315</name>
</gene>
<accession>A0A849JUC9</accession>
<organism evidence="3 4">
    <name type="scientific">Isoptericola sediminis</name>
    <dbReference type="NCBI Taxonomy" id="2733572"/>
    <lineage>
        <taxon>Bacteria</taxon>
        <taxon>Bacillati</taxon>
        <taxon>Actinomycetota</taxon>
        <taxon>Actinomycetes</taxon>
        <taxon>Micrococcales</taxon>
        <taxon>Promicromonosporaceae</taxon>
        <taxon>Isoptericola</taxon>
    </lineage>
</organism>
<proteinExistence type="inferred from homology"/>
<dbReference type="RefSeq" id="WP_171245689.1">
    <property type="nucleotide sequence ID" value="NZ_JABFAJ010000003.1"/>
</dbReference>
<sequence>MPTFVVTYTYSPDSERLDTVRPEHRAFLGALHDAGSVVVSGPLPPTAEAAAGALIVLEADDADAAVGLLDDDPFRREGLVTDLVVREWVPVIGSLNR</sequence>
<comment type="caution">
    <text evidence="3">The sequence shown here is derived from an EMBL/GenBank/DDBJ whole genome shotgun (WGS) entry which is preliminary data.</text>
</comment>
<dbReference type="Gene3D" id="3.30.70.1060">
    <property type="entry name" value="Dimeric alpha+beta barrel"/>
    <property type="match status" value="1"/>
</dbReference>
<dbReference type="InterPro" id="IPR051807">
    <property type="entry name" value="Sec-metab_biosynth-assoc"/>
</dbReference>
<dbReference type="InterPro" id="IPR005545">
    <property type="entry name" value="YCII"/>
</dbReference>
<dbReference type="PANTHER" id="PTHR33606:SF3">
    <property type="entry name" value="PROTEIN YCII"/>
    <property type="match status" value="1"/>
</dbReference>
<dbReference type="InterPro" id="IPR011008">
    <property type="entry name" value="Dimeric_a/b-barrel"/>
</dbReference>
<keyword evidence="4" id="KW-1185">Reference proteome</keyword>
<evidence type="ECO:0000256" key="1">
    <source>
        <dbReference type="ARBA" id="ARBA00007689"/>
    </source>
</evidence>
<dbReference type="Proteomes" id="UP000557204">
    <property type="component" value="Unassembled WGS sequence"/>
</dbReference>
<name>A0A849JUC9_9MICO</name>
<dbReference type="Pfam" id="PF03795">
    <property type="entry name" value="YCII"/>
    <property type="match status" value="1"/>
</dbReference>
<evidence type="ECO:0000313" key="4">
    <source>
        <dbReference type="Proteomes" id="UP000557204"/>
    </source>
</evidence>
<feature type="domain" description="YCII-related" evidence="2">
    <location>
        <begin position="4"/>
        <end position="88"/>
    </location>
</feature>
<evidence type="ECO:0000313" key="3">
    <source>
        <dbReference type="EMBL" id="NNU26184.1"/>
    </source>
</evidence>
<dbReference type="SUPFAM" id="SSF54909">
    <property type="entry name" value="Dimeric alpha+beta barrel"/>
    <property type="match status" value="1"/>
</dbReference>
<evidence type="ECO:0000259" key="2">
    <source>
        <dbReference type="Pfam" id="PF03795"/>
    </source>
</evidence>
<dbReference type="PANTHER" id="PTHR33606">
    <property type="entry name" value="PROTEIN YCII"/>
    <property type="match status" value="1"/>
</dbReference>
<reference evidence="3 4" key="1">
    <citation type="submission" date="2020-05" db="EMBL/GenBank/DDBJ databases">
        <title>Genome sequence of Isoptericola sp. JC619 isolated from Chilika lagoon, India.</title>
        <authorList>
            <person name="Kumar D."/>
            <person name="Appam K."/>
            <person name="Gandham S."/>
            <person name="Uppada J."/>
            <person name="Sasikala C."/>
            <person name="Venkata Ramana C."/>
        </authorList>
    </citation>
    <scope>NUCLEOTIDE SEQUENCE [LARGE SCALE GENOMIC DNA]</scope>
    <source>
        <strain evidence="3 4">JC619</strain>
    </source>
</reference>